<sequence length="184" mass="21263">MYENSQFKYATEAANVTPQVSQWFSTVDRDSSGEISWQELQSALVNAEGRNFSEVACRLMIGMFDKDKTGTINVNEFQQLYNYINGWLGTFRMYDKDQSGSIEEPELAQAFQQMGFRFSSEFTQFLIQRSDLKYHKTMSIDQFIVTCVQIQRFTEAFRNKDVERQGTITIGFEEYLGIALSCST</sequence>
<dbReference type="Proteomes" id="UP001566132">
    <property type="component" value="Unassembled WGS sequence"/>
</dbReference>
<gene>
    <name evidence="7" type="ORF">ABEB36_010902</name>
</gene>
<dbReference type="PANTHER" id="PTHR46212">
    <property type="entry name" value="PEFLIN"/>
    <property type="match status" value="1"/>
</dbReference>
<dbReference type="Pfam" id="PF13202">
    <property type="entry name" value="EF-hand_5"/>
    <property type="match status" value="1"/>
</dbReference>
<dbReference type="PROSITE" id="PS00018">
    <property type="entry name" value="EF_HAND_1"/>
    <property type="match status" value="2"/>
</dbReference>
<evidence type="ECO:0000256" key="2">
    <source>
        <dbReference type="ARBA" id="ARBA00022490"/>
    </source>
</evidence>
<dbReference type="Gene3D" id="1.10.238.10">
    <property type="entry name" value="EF-hand"/>
    <property type="match status" value="1"/>
</dbReference>
<keyword evidence="4" id="KW-0677">Repeat</keyword>
<accession>A0ABD1EG72</accession>
<dbReference type="GO" id="GO:0005737">
    <property type="term" value="C:cytoplasm"/>
    <property type="evidence" value="ECO:0007669"/>
    <property type="project" value="UniProtKB-SubCell"/>
</dbReference>
<keyword evidence="5" id="KW-0106">Calcium</keyword>
<dbReference type="PROSITE" id="PS50222">
    <property type="entry name" value="EF_HAND_2"/>
    <property type="match status" value="2"/>
</dbReference>
<evidence type="ECO:0000256" key="4">
    <source>
        <dbReference type="ARBA" id="ARBA00022737"/>
    </source>
</evidence>
<comment type="subcellular location">
    <subcellularLocation>
        <location evidence="1">Cytoplasm</location>
    </subcellularLocation>
</comment>
<evidence type="ECO:0000259" key="6">
    <source>
        <dbReference type="PROSITE" id="PS50222"/>
    </source>
</evidence>
<dbReference type="InterPro" id="IPR011992">
    <property type="entry name" value="EF-hand-dom_pair"/>
</dbReference>
<organism evidence="7 8">
    <name type="scientific">Hypothenemus hampei</name>
    <name type="common">Coffee berry borer</name>
    <dbReference type="NCBI Taxonomy" id="57062"/>
    <lineage>
        <taxon>Eukaryota</taxon>
        <taxon>Metazoa</taxon>
        <taxon>Ecdysozoa</taxon>
        <taxon>Arthropoda</taxon>
        <taxon>Hexapoda</taxon>
        <taxon>Insecta</taxon>
        <taxon>Pterygota</taxon>
        <taxon>Neoptera</taxon>
        <taxon>Endopterygota</taxon>
        <taxon>Coleoptera</taxon>
        <taxon>Polyphaga</taxon>
        <taxon>Cucujiformia</taxon>
        <taxon>Curculionidae</taxon>
        <taxon>Scolytinae</taxon>
        <taxon>Hypothenemus</taxon>
    </lineage>
</organism>
<evidence type="ECO:0000256" key="5">
    <source>
        <dbReference type="ARBA" id="ARBA00022837"/>
    </source>
</evidence>
<dbReference type="AlphaFoldDB" id="A0ABD1EG72"/>
<evidence type="ECO:0000313" key="8">
    <source>
        <dbReference type="Proteomes" id="UP001566132"/>
    </source>
</evidence>
<keyword evidence="8" id="KW-1185">Reference proteome</keyword>
<evidence type="ECO:0000256" key="1">
    <source>
        <dbReference type="ARBA" id="ARBA00004496"/>
    </source>
</evidence>
<feature type="domain" description="EF-hand" evidence="6">
    <location>
        <begin position="15"/>
        <end position="50"/>
    </location>
</feature>
<keyword evidence="3" id="KW-0479">Metal-binding</keyword>
<dbReference type="PANTHER" id="PTHR46212:SF3">
    <property type="entry name" value="GH27120P"/>
    <property type="match status" value="1"/>
</dbReference>
<dbReference type="InterPro" id="IPR018247">
    <property type="entry name" value="EF_Hand_1_Ca_BS"/>
</dbReference>
<dbReference type="CDD" id="cd16184">
    <property type="entry name" value="EFh_PEF_peflin"/>
    <property type="match status" value="1"/>
</dbReference>
<dbReference type="SUPFAM" id="SSF47473">
    <property type="entry name" value="EF-hand"/>
    <property type="match status" value="1"/>
</dbReference>
<dbReference type="GO" id="GO:0048306">
    <property type="term" value="F:calcium-dependent protein binding"/>
    <property type="evidence" value="ECO:0007669"/>
    <property type="project" value="UniProtKB-ARBA"/>
</dbReference>
<name>A0ABD1EG72_HYPHA</name>
<dbReference type="InterPro" id="IPR002048">
    <property type="entry name" value="EF_hand_dom"/>
</dbReference>
<evidence type="ECO:0000256" key="3">
    <source>
        <dbReference type="ARBA" id="ARBA00022723"/>
    </source>
</evidence>
<keyword evidence="2" id="KW-0963">Cytoplasm</keyword>
<reference evidence="7 8" key="1">
    <citation type="submission" date="2024-05" db="EMBL/GenBank/DDBJ databases">
        <title>Genetic variation in Jamaican populations of the coffee berry borer (Hypothenemus hampei).</title>
        <authorList>
            <person name="Errbii M."/>
            <person name="Myrie A."/>
        </authorList>
    </citation>
    <scope>NUCLEOTIDE SEQUENCE [LARGE SCALE GENOMIC DNA]</scope>
    <source>
        <strain evidence="7">JA-Hopewell-2020-01-JO</strain>
        <tissue evidence="7">Whole body</tissue>
    </source>
</reference>
<comment type="caution">
    <text evidence="7">The sequence shown here is derived from an EMBL/GenBank/DDBJ whole genome shotgun (WGS) entry which is preliminary data.</text>
</comment>
<evidence type="ECO:0000313" key="7">
    <source>
        <dbReference type="EMBL" id="KAL1492679.1"/>
    </source>
</evidence>
<dbReference type="SMART" id="SM00054">
    <property type="entry name" value="EFh"/>
    <property type="match status" value="4"/>
</dbReference>
<dbReference type="InterPro" id="IPR051426">
    <property type="entry name" value="Peflin/Sorcin_CaBP"/>
</dbReference>
<feature type="domain" description="EF-hand" evidence="6">
    <location>
        <begin position="82"/>
        <end position="117"/>
    </location>
</feature>
<proteinExistence type="predicted"/>
<protein>
    <recommendedName>
        <fullName evidence="6">EF-hand domain-containing protein</fullName>
    </recommendedName>
</protein>
<dbReference type="GO" id="GO:0005509">
    <property type="term" value="F:calcium ion binding"/>
    <property type="evidence" value="ECO:0007669"/>
    <property type="project" value="UniProtKB-ARBA"/>
</dbReference>
<dbReference type="EMBL" id="JBDJPC010000008">
    <property type="protein sequence ID" value="KAL1492679.1"/>
    <property type="molecule type" value="Genomic_DNA"/>
</dbReference>
<dbReference type="Pfam" id="PF13499">
    <property type="entry name" value="EF-hand_7"/>
    <property type="match status" value="1"/>
</dbReference>